<feature type="domain" description="POPLD" evidence="6">
    <location>
        <begin position="546"/>
        <end position="652"/>
    </location>
</feature>
<gene>
    <name evidence="8" type="ORF">AO440_003468</name>
</gene>
<feature type="domain" description="Pop1 N-terminal" evidence="5">
    <location>
        <begin position="49"/>
        <end position="294"/>
    </location>
</feature>
<dbReference type="VEuPathDB" id="FungiDB:B1J91_K05049g"/>
<dbReference type="GO" id="GO:0034965">
    <property type="term" value="P:intronic box C/D snoRNA processing"/>
    <property type="evidence" value="ECO:0007669"/>
    <property type="project" value="EnsemblFungi"/>
</dbReference>
<dbReference type="GO" id="GO:0000460">
    <property type="term" value="P:maturation of 5.8S rRNA"/>
    <property type="evidence" value="ECO:0007669"/>
    <property type="project" value="EnsemblFungi"/>
</dbReference>
<dbReference type="InterPro" id="IPR055079">
    <property type="entry name" value="POP1_C"/>
</dbReference>
<dbReference type="GO" id="GO:0000294">
    <property type="term" value="P:nuclear-transcribed mRNA catabolic process, RNase MRP-dependent"/>
    <property type="evidence" value="ECO:0007669"/>
    <property type="project" value="EnsemblFungi"/>
</dbReference>
<dbReference type="GO" id="GO:0001682">
    <property type="term" value="P:tRNA 5'-leader removal"/>
    <property type="evidence" value="ECO:0007669"/>
    <property type="project" value="EnsemblFungi"/>
</dbReference>
<dbReference type="Pfam" id="PF06978">
    <property type="entry name" value="POP1_N"/>
    <property type="match status" value="1"/>
</dbReference>
<feature type="domain" description="POP1 C-terminal" evidence="7">
    <location>
        <begin position="797"/>
        <end position="853"/>
    </location>
</feature>
<dbReference type="GO" id="GO:0004526">
    <property type="term" value="F:ribonuclease P activity"/>
    <property type="evidence" value="ECO:0007669"/>
    <property type="project" value="EnsemblFungi"/>
</dbReference>
<comment type="subcellular location">
    <subcellularLocation>
        <location evidence="1">Nucleus</location>
    </subcellularLocation>
</comment>
<dbReference type="GO" id="GO:0005655">
    <property type="term" value="C:nucleolar ribonuclease P complex"/>
    <property type="evidence" value="ECO:0007669"/>
    <property type="project" value="EnsemblFungi"/>
</dbReference>
<dbReference type="Pfam" id="PF08170">
    <property type="entry name" value="POPLD"/>
    <property type="match status" value="1"/>
</dbReference>
<dbReference type="PANTHER" id="PTHR22731:SF3">
    <property type="entry name" value="RIBONUCLEASES P_MRP PROTEIN SUBUNIT POP1"/>
    <property type="match status" value="1"/>
</dbReference>
<feature type="region of interest" description="Disordered" evidence="4">
    <location>
        <begin position="1"/>
        <end position="36"/>
    </location>
</feature>
<sequence>MSGKKKLNDNQLFKRQKVRDARQIRTESIKNDREGDVSEAGGMLQVGNFINSRRYEIQSLQMAMKSSKSSSSTRVFQALPRKLRRRTASHNVRRIPKRMRNRALREMKKSNIDDNKGKNATTEKKPAKSKYKAHGLTKRQLYKIRMAIKLLRLASRSTSLQLALPRNVTLKNTKIRNKINTLKKTIKSNSSRRLNSQALNNKMGSYDNIGINSLASAPKMRVKYLKRQRFFTWLPSHIWNAKRSHMMKRWGYQIPWSPTQKCFKLTHRLGGSTAASDGALCMDSSFFGTMILEASNPESQNELDKLAGQLTANKVTKQKYKNGYKWYEGIFYDPSQNFDNIIGIGEIMWITDSKLLIRLHPALYGKVFDELCATYSNKIKFTDSRFALASFTVKGAKALTAIASVMRSAKPCESYKQLLSVAKLSDDSILPKYTMFAFDAIDPRYLSKPQLPNVTCDLNQITNNILNIQKSFPKEEISMVFNKLADSTSRYESYRNQHTLKMIAKKKSIALRQNSNKTGTSNLLPFNDETDPKIPISIIKREKSDDWLVILPWFWFLPYWYQINKISKVYHIGLRQVQQLQYEKKQLYFPDDFPFTKQGYLENSVFKRESSYARWQRKPLGKRVNYEKIRNIHSKCLPTIAGELGDPFSCDWKLLQILRNGLKFLSKQGTPIQYIDEKRTGQFDDNQNRIVRNVNDLFELYKDVKDNADIDSPTLPIQYRQGSKAYPAMDISKPDHILNVPLSITPISATLIDKGRPSDNSRIYSIPDQDLNFWKQVAGGVYQANGKKLHEQQIPKPELTNLIGFATSGTFHLGLGRGMINGFIDSEALRDNKSRFVLIRNTGTDVYRLAKWESISI</sequence>
<feature type="region of interest" description="Disordered" evidence="4">
    <location>
        <begin position="107"/>
        <end position="134"/>
    </location>
</feature>
<dbReference type="InterPro" id="IPR039182">
    <property type="entry name" value="Pop1"/>
</dbReference>
<evidence type="ECO:0000256" key="4">
    <source>
        <dbReference type="SAM" id="MobiDB-lite"/>
    </source>
</evidence>
<dbReference type="PANTHER" id="PTHR22731">
    <property type="entry name" value="RIBONUCLEASES P/MRP PROTEIN SUBUNIT POP1"/>
    <property type="match status" value="1"/>
</dbReference>
<dbReference type="AlphaFoldDB" id="A0A0W0CAS1"/>
<dbReference type="VEuPathDB" id="FungiDB:GVI51_K04895"/>
<evidence type="ECO:0000259" key="5">
    <source>
        <dbReference type="Pfam" id="PF06978"/>
    </source>
</evidence>
<dbReference type="InterPro" id="IPR009723">
    <property type="entry name" value="Pop1_N"/>
</dbReference>
<keyword evidence="2" id="KW-0819">tRNA processing</keyword>
<dbReference type="Proteomes" id="UP000054886">
    <property type="component" value="Unassembled WGS sequence"/>
</dbReference>
<reference evidence="8 9" key="1">
    <citation type="submission" date="2015-10" db="EMBL/GenBank/DDBJ databases">
        <title>Draft genomes sequences of Candida glabrata isolates 1A, 1B, 2A, 2B, 3A and 3B.</title>
        <authorList>
            <person name="Haavelsrud O.E."/>
            <person name="Gaustad P."/>
        </authorList>
    </citation>
    <scope>NUCLEOTIDE SEQUENCE [LARGE SCALE GENOMIC DNA]</scope>
    <source>
        <strain evidence="8">910700640</strain>
    </source>
</reference>
<dbReference type="VEuPathDB" id="FungiDB:GWK60_K04895"/>
<dbReference type="VEuPathDB" id="FungiDB:CAGL0K05049g"/>
<evidence type="ECO:0000313" key="9">
    <source>
        <dbReference type="Proteomes" id="UP000054886"/>
    </source>
</evidence>
<name>A0A0W0CAS1_CANGB</name>
<dbReference type="GO" id="GO:0000171">
    <property type="term" value="F:ribonuclease MRP activity"/>
    <property type="evidence" value="ECO:0007669"/>
    <property type="project" value="EnsemblFungi"/>
</dbReference>
<evidence type="ECO:0000259" key="7">
    <source>
        <dbReference type="Pfam" id="PF22770"/>
    </source>
</evidence>
<dbReference type="GO" id="GO:0003723">
    <property type="term" value="F:RNA binding"/>
    <property type="evidence" value="ECO:0007669"/>
    <property type="project" value="EnsemblFungi"/>
</dbReference>
<keyword evidence="3" id="KW-0539">Nucleus</keyword>
<organism evidence="8 9">
    <name type="scientific">Candida glabrata</name>
    <name type="common">Yeast</name>
    <name type="synonym">Torulopsis glabrata</name>
    <dbReference type="NCBI Taxonomy" id="5478"/>
    <lineage>
        <taxon>Eukaryota</taxon>
        <taxon>Fungi</taxon>
        <taxon>Dikarya</taxon>
        <taxon>Ascomycota</taxon>
        <taxon>Saccharomycotina</taxon>
        <taxon>Saccharomycetes</taxon>
        <taxon>Saccharomycetales</taxon>
        <taxon>Saccharomycetaceae</taxon>
        <taxon>Nakaseomyces</taxon>
    </lineage>
</organism>
<proteinExistence type="predicted"/>
<evidence type="ECO:0000256" key="3">
    <source>
        <dbReference type="ARBA" id="ARBA00023242"/>
    </source>
</evidence>
<dbReference type="Pfam" id="PF22770">
    <property type="entry name" value="POP1_C"/>
    <property type="match status" value="1"/>
</dbReference>
<feature type="compositionally biased region" description="Basic and acidic residues" evidence="4">
    <location>
        <begin position="18"/>
        <end position="36"/>
    </location>
</feature>
<evidence type="ECO:0000256" key="1">
    <source>
        <dbReference type="ARBA" id="ARBA00004123"/>
    </source>
</evidence>
<evidence type="ECO:0000256" key="2">
    <source>
        <dbReference type="ARBA" id="ARBA00022694"/>
    </source>
</evidence>
<dbReference type="EMBL" id="LLZZ01000172">
    <property type="protein sequence ID" value="KTA96520.1"/>
    <property type="molecule type" value="Genomic_DNA"/>
</dbReference>
<dbReference type="GO" id="GO:0000172">
    <property type="term" value="C:ribonuclease MRP complex"/>
    <property type="evidence" value="ECO:0007669"/>
    <property type="project" value="EnsemblFungi"/>
</dbReference>
<accession>A0A0W0CAS1</accession>
<evidence type="ECO:0000259" key="6">
    <source>
        <dbReference type="Pfam" id="PF08170"/>
    </source>
</evidence>
<dbReference type="InterPro" id="IPR012590">
    <property type="entry name" value="POPLD_dom"/>
</dbReference>
<protein>
    <submittedName>
        <fullName evidence="8">Ribonucleases P/MRP protein subunit POP1</fullName>
    </submittedName>
</protein>
<comment type="caution">
    <text evidence="8">The sequence shown here is derived from an EMBL/GenBank/DDBJ whole genome shotgun (WGS) entry which is preliminary data.</text>
</comment>
<feature type="compositionally biased region" description="Basic and acidic residues" evidence="4">
    <location>
        <begin position="107"/>
        <end position="126"/>
    </location>
</feature>
<evidence type="ECO:0000313" key="8">
    <source>
        <dbReference type="EMBL" id="KTA96520.1"/>
    </source>
</evidence>
<dbReference type="GO" id="GO:0005697">
    <property type="term" value="C:telomerase holoenzyme complex"/>
    <property type="evidence" value="ECO:0007669"/>
    <property type="project" value="EnsemblFungi"/>
</dbReference>